<dbReference type="PANTHER" id="PTHR43948">
    <property type="entry name" value="DNAJ HOMOLOG SUBFAMILY B"/>
    <property type="match status" value="1"/>
</dbReference>
<organism evidence="3 4">
    <name type="scientific">Sphagnum troendelagicum</name>
    <dbReference type="NCBI Taxonomy" id="128251"/>
    <lineage>
        <taxon>Eukaryota</taxon>
        <taxon>Viridiplantae</taxon>
        <taxon>Streptophyta</taxon>
        <taxon>Embryophyta</taxon>
        <taxon>Bryophyta</taxon>
        <taxon>Sphagnophytina</taxon>
        <taxon>Sphagnopsida</taxon>
        <taxon>Sphagnales</taxon>
        <taxon>Sphagnaceae</taxon>
        <taxon>Sphagnum</taxon>
    </lineage>
</organism>
<keyword evidence="1" id="KW-0472">Membrane</keyword>
<feature type="domain" description="J" evidence="2">
    <location>
        <begin position="5"/>
        <end position="64"/>
    </location>
</feature>
<keyword evidence="1" id="KW-1133">Transmembrane helix</keyword>
<keyword evidence="1" id="KW-0812">Transmembrane</keyword>
<dbReference type="CDD" id="cd06257">
    <property type="entry name" value="DnaJ"/>
    <property type="match status" value="1"/>
</dbReference>
<dbReference type="PANTHER" id="PTHR43948:SF14">
    <property type="entry name" value="PROTEIN DNAJ, PUTATIVE-RELATED"/>
    <property type="match status" value="1"/>
</dbReference>
<protein>
    <recommendedName>
        <fullName evidence="2">J domain-containing protein</fullName>
    </recommendedName>
</protein>
<sequence>MHFKDARALLGVPINATVPQVKAAYKKKALENHPDRFPPDCKSQAEARFKLISEAYTCLRSVTYSGSASMGGMYRRGRQMPSLVASIPFALLIVGTVSLGFSCAASAYRKQQQESPARHPFLP</sequence>
<reference evidence="3" key="1">
    <citation type="submission" date="2024-02" db="EMBL/GenBank/DDBJ databases">
        <authorList>
            <consortium name="ELIXIR-Norway"/>
            <consortium name="Elixir Norway"/>
        </authorList>
    </citation>
    <scope>NUCLEOTIDE SEQUENCE</scope>
</reference>
<dbReference type="SUPFAM" id="SSF46565">
    <property type="entry name" value="Chaperone J-domain"/>
    <property type="match status" value="1"/>
</dbReference>
<dbReference type="Pfam" id="PF00226">
    <property type="entry name" value="DnaJ"/>
    <property type="match status" value="1"/>
</dbReference>
<dbReference type="InterPro" id="IPR036869">
    <property type="entry name" value="J_dom_sf"/>
</dbReference>
<dbReference type="SMART" id="SM00271">
    <property type="entry name" value="DnaJ"/>
    <property type="match status" value="1"/>
</dbReference>
<evidence type="ECO:0000256" key="1">
    <source>
        <dbReference type="SAM" id="Phobius"/>
    </source>
</evidence>
<dbReference type="InterPro" id="IPR001623">
    <property type="entry name" value="DnaJ_domain"/>
</dbReference>
<proteinExistence type="predicted"/>
<gene>
    <name evidence="3" type="ORF">CSSPTR1EN2_LOCUS22010</name>
</gene>
<evidence type="ECO:0000313" key="3">
    <source>
        <dbReference type="EMBL" id="CAK9234097.1"/>
    </source>
</evidence>
<evidence type="ECO:0000313" key="4">
    <source>
        <dbReference type="Proteomes" id="UP001497512"/>
    </source>
</evidence>
<evidence type="ECO:0000259" key="2">
    <source>
        <dbReference type="PROSITE" id="PS50076"/>
    </source>
</evidence>
<dbReference type="Gene3D" id="1.10.287.110">
    <property type="entry name" value="DnaJ domain"/>
    <property type="match status" value="1"/>
</dbReference>
<dbReference type="PRINTS" id="PR00625">
    <property type="entry name" value="JDOMAIN"/>
</dbReference>
<dbReference type="Proteomes" id="UP001497512">
    <property type="component" value="Chromosome 8"/>
</dbReference>
<dbReference type="PROSITE" id="PS50076">
    <property type="entry name" value="DNAJ_2"/>
    <property type="match status" value="1"/>
</dbReference>
<name>A0ABP0UZJ5_9BRYO</name>
<accession>A0ABP0UZJ5</accession>
<keyword evidence="4" id="KW-1185">Reference proteome</keyword>
<feature type="transmembrane region" description="Helical" evidence="1">
    <location>
        <begin position="83"/>
        <end position="108"/>
    </location>
</feature>
<dbReference type="EMBL" id="OZ019900">
    <property type="protein sequence ID" value="CAK9234097.1"/>
    <property type="molecule type" value="Genomic_DNA"/>
</dbReference>